<feature type="compositionally biased region" description="Low complexity" evidence="1">
    <location>
        <begin position="101"/>
        <end position="114"/>
    </location>
</feature>
<reference evidence="3" key="2">
    <citation type="journal article" date="2020" name="Plant Dis.">
        <title>A Grain Rot of Rice in Iran Caused by a Xanthomonas Strain Closely Related to X. sacchari.</title>
        <authorList>
            <person name="Mirghasempour S.A."/>
            <person name="Huang S."/>
            <person name="Studholme D.J."/>
            <person name="Brady C.L."/>
        </authorList>
    </citation>
    <scope>NUCLEOTIDE SEQUENCE</scope>
    <source>
        <strain evidence="3">SAM114</strain>
    </source>
</reference>
<keyword evidence="4" id="KW-1185">Reference proteome</keyword>
<dbReference type="RefSeq" id="WP_153750610.1">
    <property type="nucleotide sequence ID" value="NZ_WJPM01000002.1"/>
</dbReference>
<evidence type="ECO:0000313" key="4">
    <source>
        <dbReference type="Proteomes" id="UP000437931"/>
    </source>
</evidence>
<evidence type="ECO:0000313" key="5">
    <source>
        <dbReference type="Proteomes" id="UP000439314"/>
    </source>
</evidence>
<reference evidence="4 5" key="1">
    <citation type="submission" date="2019-11" db="EMBL/GenBank/DDBJ databases">
        <title>First report of rice panicle blight caused by Xanthomonas sp. in Iran.</title>
        <authorList>
            <person name="Mirghasempour S.A."/>
            <person name="Huang S."/>
            <person name="Brady C.L."/>
            <person name="Studholme D.J."/>
        </authorList>
    </citation>
    <scope>NUCLEOTIDE SEQUENCE [LARGE SCALE GENOMIC DNA]</scope>
    <source>
        <strain evidence="2 5">ASD011</strain>
        <strain evidence="4">SAM114</strain>
    </source>
</reference>
<organism evidence="2 5">
    <name type="scientific">Xanthomonas sontii</name>
    <dbReference type="NCBI Taxonomy" id="2650745"/>
    <lineage>
        <taxon>Bacteria</taxon>
        <taxon>Pseudomonadati</taxon>
        <taxon>Pseudomonadota</taxon>
        <taxon>Gammaproteobacteria</taxon>
        <taxon>Lysobacterales</taxon>
        <taxon>Lysobacteraceae</taxon>
        <taxon>Xanthomonas</taxon>
    </lineage>
</organism>
<protein>
    <submittedName>
        <fullName evidence="2">Uncharacterized protein</fullName>
    </submittedName>
</protein>
<sequence>MAQRTSPPTGTHDVRQAAYRGTQGDVSADSGVPPGGRDRGVPSQPMPSPHARTPQDHGEDRSGRSQPNLGQAGTYGATGEHAGGAHGKAATSGSYHEDDAGNAAHDAAAARGED</sequence>
<dbReference type="Proteomes" id="UP000439314">
    <property type="component" value="Unassembled WGS sequence"/>
</dbReference>
<evidence type="ECO:0000256" key="1">
    <source>
        <dbReference type="SAM" id="MobiDB-lite"/>
    </source>
</evidence>
<feature type="region of interest" description="Disordered" evidence="1">
    <location>
        <begin position="1"/>
        <end position="114"/>
    </location>
</feature>
<dbReference type="EMBL" id="WJPM01000002">
    <property type="protein sequence ID" value="MRH73582.1"/>
    <property type="molecule type" value="Genomic_DNA"/>
</dbReference>
<evidence type="ECO:0000313" key="2">
    <source>
        <dbReference type="EMBL" id="MRG99250.1"/>
    </source>
</evidence>
<feature type="compositionally biased region" description="Basic and acidic residues" evidence="1">
    <location>
        <begin position="53"/>
        <end position="63"/>
    </location>
</feature>
<name>A0A6N7Q8H8_9XANT</name>
<comment type="caution">
    <text evidence="2">The sequence shown here is derived from an EMBL/GenBank/DDBJ whole genome shotgun (WGS) entry which is preliminary data.</text>
</comment>
<gene>
    <name evidence="2" type="ORF">GIY21_02990</name>
    <name evidence="3" type="ORF">GIY22_02980</name>
</gene>
<accession>A0A6N7Q8H8</accession>
<dbReference type="AlphaFoldDB" id="A0A6N7Q8H8"/>
<dbReference type="EMBL" id="WJPN01000002">
    <property type="protein sequence ID" value="MRG99250.1"/>
    <property type="molecule type" value="Genomic_DNA"/>
</dbReference>
<dbReference type="Proteomes" id="UP000437931">
    <property type="component" value="Unassembled WGS sequence"/>
</dbReference>
<proteinExistence type="predicted"/>
<evidence type="ECO:0000313" key="3">
    <source>
        <dbReference type="EMBL" id="MRH73582.1"/>
    </source>
</evidence>